<evidence type="ECO:0000259" key="1">
    <source>
        <dbReference type="Pfam" id="PF18765"/>
    </source>
</evidence>
<dbReference type="InterPro" id="IPR041633">
    <property type="entry name" value="Polbeta"/>
</dbReference>
<dbReference type="Proteomes" id="UP000824049">
    <property type="component" value="Unassembled WGS sequence"/>
</dbReference>
<evidence type="ECO:0000313" key="2">
    <source>
        <dbReference type="EMBL" id="HIZ39887.1"/>
    </source>
</evidence>
<reference evidence="2" key="2">
    <citation type="submission" date="2021-04" db="EMBL/GenBank/DDBJ databases">
        <authorList>
            <person name="Gilroy R."/>
        </authorList>
    </citation>
    <scope>NUCLEOTIDE SEQUENCE</scope>
    <source>
        <strain evidence="2">CHK179-28034</strain>
    </source>
</reference>
<dbReference type="CDD" id="cd05403">
    <property type="entry name" value="NT_KNTase_like"/>
    <property type="match status" value="1"/>
</dbReference>
<accession>A0A9D2EME7</accession>
<protein>
    <submittedName>
        <fullName evidence="2">Nucleotidyltransferase domain-containing protein</fullName>
    </submittedName>
</protein>
<dbReference type="InterPro" id="IPR052548">
    <property type="entry name" value="Type_VII_TA_antitoxin"/>
</dbReference>
<dbReference type="Gene3D" id="3.30.460.10">
    <property type="entry name" value="Beta Polymerase, domain 2"/>
    <property type="match status" value="1"/>
</dbReference>
<feature type="domain" description="Polymerase beta nucleotidyltransferase" evidence="1">
    <location>
        <begin position="22"/>
        <end position="107"/>
    </location>
</feature>
<reference evidence="2" key="1">
    <citation type="journal article" date="2021" name="PeerJ">
        <title>Extensive microbial diversity within the chicken gut microbiome revealed by metagenomics and culture.</title>
        <authorList>
            <person name="Gilroy R."/>
            <person name="Ravi A."/>
            <person name="Getino M."/>
            <person name="Pursley I."/>
            <person name="Horton D.L."/>
            <person name="Alikhan N.F."/>
            <person name="Baker D."/>
            <person name="Gharbi K."/>
            <person name="Hall N."/>
            <person name="Watson M."/>
            <person name="Adriaenssens E.M."/>
            <person name="Foster-Nyarko E."/>
            <person name="Jarju S."/>
            <person name="Secka A."/>
            <person name="Antonio M."/>
            <person name="Oren A."/>
            <person name="Chaudhuri R.R."/>
            <person name="La Ragione R."/>
            <person name="Hildebrand F."/>
            <person name="Pallen M.J."/>
        </authorList>
    </citation>
    <scope>NUCLEOTIDE SEQUENCE</scope>
    <source>
        <strain evidence="2">CHK179-28034</strain>
    </source>
</reference>
<dbReference type="SUPFAM" id="SSF81301">
    <property type="entry name" value="Nucleotidyltransferase"/>
    <property type="match status" value="1"/>
</dbReference>
<name>A0A9D2EME7_9FIRM</name>
<evidence type="ECO:0000313" key="3">
    <source>
        <dbReference type="Proteomes" id="UP000824049"/>
    </source>
</evidence>
<dbReference type="PANTHER" id="PTHR33933">
    <property type="entry name" value="NUCLEOTIDYLTRANSFERASE"/>
    <property type="match status" value="1"/>
</dbReference>
<organism evidence="2 3">
    <name type="scientific">Candidatus Anaerobutyricum stercoris</name>
    <dbReference type="NCBI Taxonomy" id="2838457"/>
    <lineage>
        <taxon>Bacteria</taxon>
        <taxon>Bacillati</taxon>
        <taxon>Bacillota</taxon>
        <taxon>Clostridia</taxon>
        <taxon>Lachnospirales</taxon>
        <taxon>Lachnospiraceae</taxon>
        <taxon>Anaerobutyricum</taxon>
    </lineage>
</organism>
<dbReference type="AlphaFoldDB" id="A0A9D2EME7"/>
<comment type="caution">
    <text evidence="2">The sequence shown here is derived from an EMBL/GenBank/DDBJ whole genome shotgun (WGS) entry which is preliminary data.</text>
</comment>
<dbReference type="PANTHER" id="PTHR33933:SF1">
    <property type="entry name" value="PROTEIN ADENYLYLTRANSFERASE MNTA-RELATED"/>
    <property type="match status" value="1"/>
</dbReference>
<gene>
    <name evidence="2" type="ORF">H9968_08190</name>
</gene>
<dbReference type="InterPro" id="IPR043519">
    <property type="entry name" value="NT_sf"/>
</dbReference>
<proteinExistence type="predicted"/>
<dbReference type="EMBL" id="DXBR01000073">
    <property type="protein sequence ID" value="HIZ39887.1"/>
    <property type="molecule type" value="Genomic_DNA"/>
</dbReference>
<sequence>MKGLDEKITGELVAGILNVIEEKVIRIVLYGSVARGTDTKESDVDVALLLTKSMDKDEEERLSEFIVDMNLKYDKVFSVIDIEYNIFCEWKAIIPFYRNMEKEGIILWEPEAAAKP</sequence>
<dbReference type="Pfam" id="PF18765">
    <property type="entry name" value="Polbeta"/>
    <property type="match status" value="1"/>
</dbReference>